<evidence type="ECO:0000313" key="3">
    <source>
        <dbReference type="EMBL" id="MCY0789490.1"/>
    </source>
</evidence>
<dbReference type="EMBL" id="JAPNMI010000003">
    <property type="protein sequence ID" value="MCY0789490.1"/>
    <property type="molecule type" value="Genomic_DNA"/>
</dbReference>
<evidence type="ECO:0000313" key="2">
    <source>
        <dbReference type="EMBL" id="EMO9458225.1"/>
    </source>
</evidence>
<evidence type="ECO:0000256" key="1">
    <source>
        <dbReference type="SAM" id="SignalP"/>
    </source>
</evidence>
<dbReference type="RefSeq" id="WP_267785369.1">
    <property type="nucleotide sequence ID" value="NZ_CP148043.1"/>
</dbReference>
<dbReference type="EMBL" id="ABKJEP030000076">
    <property type="protein sequence ID" value="EMO9458225.1"/>
    <property type="molecule type" value="Genomic_DNA"/>
</dbReference>
<feature type="signal peptide" evidence="1">
    <location>
        <begin position="1"/>
        <end position="19"/>
    </location>
</feature>
<keyword evidence="1" id="KW-0732">Signal</keyword>
<dbReference type="AlphaFoldDB" id="A0A9Q4CMF9"/>
<reference evidence="2" key="2">
    <citation type="submission" date="2024-02" db="EMBL/GenBank/DDBJ databases">
        <authorList>
            <consortium name="Clinical and Environmental Microbiology Branch: Whole genome sequencing antimicrobial resistance pathogens in the healthcare setting"/>
        </authorList>
    </citation>
    <scope>NUCLEOTIDE SEQUENCE</scope>
    <source>
        <strain evidence="2">2023KU-00017</strain>
    </source>
</reference>
<evidence type="ECO:0000313" key="4">
    <source>
        <dbReference type="Proteomes" id="UP001076655"/>
    </source>
</evidence>
<accession>A0A9Q4CMF9</accession>
<dbReference type="Proteomes" id="UP001076655">
    <property type="component" value="Unassembled WGS sequence"/>
</dbReference>
<comment type="caution">
    <text evidence="3">The sequence shown here is derived from an EMBL/GenBank/DDBJ whole genome shotgun (WGS) entry which is preliminary data.</text>
</comment>
<organism evidence="3 4">
    <name type="scientific">Morganella morganii</name>
    <name type="common">Proteus morganii</name>
    <dbReference type="NCBI Taxonomy" id="582"/>
    <lineage>
        <taxon>Bacteria</taxon>
        <taxon>Pseudomonadati</taxon>
        <taxon>Pseudomonadota</taxon>
        <taxon>Gammaproteobacteria</taxon>
        <taxon>Enterobacterales</taxon>
        <taxon>Morganellaceae</taxon>
        <taxon>Morganella</taxon>
    </lineage>
</organism>
<sequence length="149" mass="16458">MKRSLTLLGCLLLSAPVFALCMPGEVQPDRYTYYLTPEYGQQLKMLNDGKGRKSTFQPIPHGALRSNMNVGASKGHPAPVAMTCISSIYYNTGARTDWLRVGCIDNNGMEYEGNQKWPPKSIAERVCKAGEGDCESFLQMDTDSWSGPQ</sequence>
<gene>
    <name evidence="3" type="ORF">N0392_07285</name>
    <name evidence="2" type="ORF">PN925_003635</name>
</gene>
<name>A0A9Q4CMF9_MORMO</name>
<feature type="chain" id="PRO_5040276949" evidence="1">
    <location>
        <begin position="20"/>
        <end position="149"/>
    </location>
</feature>
<proteinExistence type="predicted"/>
<protein>
    <submittedName>
        <fullName evidence="3">Uncharacterized protein</fullName>
    </submittedName>
</protein>
<reference evidence="3" key="1">
    <citation type="submission" date="2022-08" db="EMBL/GenBank/DDBJ databases">
        <authorList>
            <person name="Dale J.L."/>
        </authorList>
    </citation>
    <scope>NUCLEOTIDE SEQUENCE</scope>
    <source>
        <strain evidence="3">2022EL-00758</strain>
    </source>
</reference>